<evidence type="ECO:0000256" key="4">
    <source>
        <dbReference type="ARBA" id="ARBA00022679"/>
    </source>
</evidence>
<gene>
    <name evidence="7" type="ORF">ERJ70_07290</name>
</gene>
<protein>
    <submittedName>
        <fullName evidence="7">PTS sugar transporter subunit IIA</fullName>
    </submittedName>
</protein>
<dbReference type="SUPFAM" id="SSF55804">
    <property type="entry name" value="Phoshotransferase/anion transport protein"/>
    <property type="match status" value="1"/>
</dbReference>
<dbReference type="CDD" id="cd00211">
    <property type="entry name" value="PTS_IIA_fru"/>
    <property type="match status" value="1"/>
</dbReference>
<dbReference type="InterPro" id="IPR051541">
    <property type="entry name" value="PTS_SugarTrans_NitroReg"/>
</dbReference>
<keyword evidence="8" id="KW-1185">Reference proteome</keyword>
<evidence type="ECO:0000256" key="2">
    <source>
        <dbReference type="ARBA" id="ARBA00022553"/>
    </source>
</evidence>
<evidence type="ECO:0000313" key="8">
    <source>
        <dbReference type="Proteomes" id="UP000665043"/>
    </source>
</evidence>
<keyword evidence="3 7" id="KW-0762">Sugar transport</keyword>
<evidence type="ECO:0000313" key="7">
    <source>
        <dbReference type="EMBL" id="QTM99122.1"/>
    </source>
</evidence>
<proteinExistence type="predicted"/>
<dbReference type="Proteomes" id="UP000665043">
    <property type="component" value="Chromosome"/>
</dbReference>
<evidence type="ECO:0000259" key="6">
    <source>
        <dbReference type="PROSITE" id="PS51094"/>
    </source>
</evidence>
<dbReference type="Pfam" id="PF00359">
    <property type="entry name" value="PTS_EIIA_2"/>
    <property type="match status" value="1"/>
</dbReference>
<dbReference type="PANTHER" id="PTHR47738:SF1">
    <property type="entry name" value="NITROGEN REGULATORY PROTEIN"/>
    <property type="match status" value="1"/>
</dbReference>
<keyword evidence="2" id="KW-0597">Phosphoprotein</keyword>
<evidence type="ECO:0000256" key="1">
    <source>
        <dbReference type="ARBA" id="ARBA00022448"/>
    </source>
</evidence>
<dbReference type="RefSeq" id="WP_209368273.1">
    <property type="nucleotide sequence ID" value="NZ_CP046956.1"/>
</dbReference>
<organism evidence="7 8">
    <name type="scientific">Sediminibacillus dalangtanensis</name>
    <dbReference type="NCBI Taxonomy" id="2729421"/>
    <lineage>
        <taxon>Bacteria</taxon>
        <taxon>Bacillati</taxon>
        <taxon>Bacillota</taxon>
        <taxon>Bacilli</taxon>
        <taxon>Bacillales</taxon>
        <taxon>Bacillaceae</taxon>
        <taxon>Sediminibacillus</taxon>
    </lineage>
</organism>
<reference evidence="7 8" key="1">
    <citation type="submission" date="2019-12" db="EMBL/GenBank/DDBJ databases">
        <title>The whole genome sequencing of a strain isolated from a Mars analog, Dalangtan Playa.</title>
        <authorList>
            <person name="Huang T."/>
        </authorList>
    </citation>
    <scope>NUCLEOTIDE SEQUENCE [LARGE SCALE GENOMIC DNA]</scope>
    <source>
        <strain evidence="7 8">DP4-553-S</strain>
    </source>
</reference>
<dbReference type="NCBIfam" id="TIGR00848">
    <property type="entry name" value="fruA"/>
    <property type="match status" value="1"/>
</dbReference>
<dbReference type="InterPro" id="IPR016152">
    <property type="entry name" value="PTrfase/Anion_transptr"/>
</dbReference>
<dbReference type="InterPro" id="IPR004715">
    <property type="entry name" value="PTS_IIA_fruc"/>
</dbReference>
<feature type="domain" description="PTS EIIA type-2" evidence="6">
    <location>
        <begin position="6"/>
        <end position="151"/>
    </location>
</feature>
<accession>A0ABX7VQA8</accession>
<keyword evidence="4" id="KW-0808">Transferase</keyword>
<evidence type="ECO:0000256" key="3">
    <source>
        <dbReference type="ARBA" id="ARBA00022597"/>
    </source>
</evidence>
<name>A0ABX7VQA8_9BACI</name>
<evidence type="ECO:0000256" key="5">
    <source>
        <dbReference type="ARBA" id="ARBA00022683"/>
    </source>
</evidence>
<dbReference type="EMBL" id="CP046956">
    <property type="protein sequence ID" value="QTM99122.1"/>
    <property type="molecule type" value="Genomic_DNA"/>
</dbReference>
<dbReference type="InterPro" id="IPR002178">
    <property type="entry name" value="PTS_EIIA_type-2_dom"/>
</dbReference>
<keyword evidence="5" id="KW-0598">Phosphotransferase system</keyword>
<dbReference type="PANTHER" id="PTHR47738">
    <property type="entry name" value="PTS SYSTEM FRUCTOSE-LIKE EIIA COMPONENT-RELATED"/>
    <property type="match status" value="1"/>
</dbReference>
<dbReference type="PROSITE" id="PS51094">
    <property type="entry name" value="PTS_EIIA_TYPE_2"/>
    <property type="match status" value="1"/>
</dbReference>
<sequence length="154" mass="17040">MKTTNKLLSSNQIRLNQSVSSQQEVFDLIGRMAVEAKIASSAALVAEGLKQRELESTTGFQDGFAIPHTQNEAIESPGIIILKSNKGIEWNSLDDKPAQFFIALLIPKEEAGNTHIRALASLSRMLIHEENRRELLRAGDETEILSKISEALEQ</sequence>
<dbReference type="Gene3D" id="3.40.930.10">
    <property type="entry name" value="Mannitol-specific EII, Chain A"/>
    <property type="match status" value="1"/>
</dbReference>
<keyword evidence="1" id="KW-0813">Transport</keyword>